<evidence type="ECO:0000313" key="2">
    <source>
        <dbReference type="Proteomes" id="UP000765802"/>
    </source>
</evidence>
<accession>A0ABR7M5I2</accession>
<keyword evidence="2" id="KW-1185">Reference proteome</keyword>
<comment type="caution">
    <text evidence="1">The sequence shown here is derived from an EMBL/GenBank/DDBJ whole genome shotgun (WGS) entry which is preliminary data.</text>
</comment>
<name>A0ABR7M5I2_9BACT</name>
<protein>
    <recommendedName>
        <fullName evidence="3">DKNYY family protein</fullName>
    </recommendedName>
</protein>
<gene>
    <name evidence="1" type="ORF">BC349_04850</name>
</gene>
<evidence type="ECO:0008006" key="3">
    <source>
        <dbReference type="Google" id="ProtNLM"/>
    </source>
</evidence>
<organism evidence="1 2">
    <name type="scientific">Flavihumibacter stibioxidans</name>
    <dbReference type="NCBI Taxonomy" id="1834163"/>
    <lineage>
        <taxon>Bacteria</taxon>
        <taxon>Pseudomonadati</taxon>
        <taxon>Bacteroidota</taxon>
        <taxon>Chitinophagia</taxon>
        <taxon>Chitinophagales</taxon>
        <taxon>Chitinophagaceae</taxon>
        <taxon>Flavihumibacter</taxon>
    </lineage>
</organism>
<dbReference type="Proteomes" id="UP000765802">
    <property type="component" value="Unassembled WGS sequence"/>
</dbReference>
<reference evidence="1 2" key="1">
    <citation type="submission" date="2016-07" db="EMBL/GenBank/DDBJ databases">
        <title>Genome analysis of Flavihumibacter stibioxidans YS-17.</title>
        <authorList>
            <person name="Shi K."/>
            <person name="Han Y."/>
            <person name="Wang G."/>
        </authorList>
    </citation>
    <scope>NUCLEOTIDE SEQUENCE [LARGE SCALE GENOMIC DNA]</scope>
    <source>
        <strain evidence="1 2">YS-17</strain>
    </source>
</reference>
<dbReference type="EMBL" id="MBUA01000001">
    <property type="protein sequence ID" value="MBC6490280.1"/>
    <property type="molecule type" value="Genomic_DNA"/>
</dbReference>
<sequence>MIISFINNTSKHTLSVLLVLFFFHSACMSQKDVGRVTEIRMDIHYPVLPIDEDSIRNLYDTVWIQYCDSEILYFLPAYRIEEVDGEVKSFSRDSNYFFFHRDSAYGYFIKHLDSSAIPLKAKVDSILRIRGFHNEYTTRGLKYIETIRYAEKRFTEKYVYDGTNPNAYDSVFYSYDGSFNKLPYSFSLGLDSIRGAKMYKAQVIFKEKFHKNYNKVLPRVEYLFQYSGTDNSDPTTFNKVRDWLRKNGVDL</sequence>
<proteinExistence type="predicted"/>
<evidence type="ECO:0000313" key="1">
    <source>
        <dbReference type="EMBL" id="MBC6490280.1"/>
    </source>
</evidence>